<name>A0A1G7IAL8_9ACTN</name>
<keyword evidence="2" id="KW-0732">Signal</keyword>
<feature type="compositionally biased region" description="Low complexity" evidence="1">
    <location>
        <begin position="26"/>
        <end position="45"/>
    </location>
</feature>
<accession>A0A1G7IAL8</accession>
<dbReference type="Proteomes" id="UP000199406">
    <property type="component" value="Unassembled WGS sequence"/>
</dbReference>
<dbReference type="OrthoDB" id="5182048at2"/>
<evidence type="ECO:0000256" key="1">
    <source>
        <dbReference type="SAM" id="MobiDB-lite"/>
    </source>
</evidence>
<feature type="chain" id="PRO_5038901438" description="Htaa protein" evidence="2">
    <location>
        <begin position="26"/>
        <end position="232"/>
    </location>
</feature>
<dbReference type="STRING" id="1550231.SAMN05660662_1082"/>
<dbReference type="EMBL" id="FNBT01000001">
    <property type="protein sequence ID" value="SDF09534.1"/>
    <property type="molecule type" value="Genomic_DNA"/>
</dbReference>
<dbReference type="AlphaFoldDB" id="A0A1G7IAL8"/>
<dbReference type="PROSITE" id="PS51257">
    <property type="entry name" value="PROKAR_LIPOPROTEIN"/>
    <property type="match status" value="1"/>
</dbReference>
<evidence type="ECO:0008006" key="5">
    <source>
        <dbReference type="Google" id="ProtNLM"/>
    </source>
</evidence>
<evidence type="ECO:0000313" key="3">
    <source>
        <dbReference type="EMBL" id="SDF09534.1"/>
    </source>
</evidence>
<sequence length="232" mass="22813">MNTSSRPAKLLVAGIALSAALGLSACGSDDSAAAGSSSSSSSSSSPEFARPEPVASLPAIPAGGSTAVALDQGFVDALGTLGLTPGTIGEATLADGSVSFPITGGTVTVFDKESGYKPYVQGTLFHQGSGLSLTAGGTTVELTNFTIDPGTPSRLFGDVSVNGQLAAPSAPLFDLDGSTLNPPTIEGGEAVLQGTEVLLSAEAAELLNSTFMTDALAGDFLIGTATITVPTS</sequence>
<feature type="region of interest" description="Disordered" evidence="1">
    <location>
        <begin position="26"/>
        <end position="56"/>
    </location>
</feature>
<evidence type="ECO:0000256" key="2">
    <source>
        <dbReference type="SAM" id="SignalP"/>
    </source>
</evidence>
<gene>
    <name evidence="3" type="ORF">SAMN05660662_1082</name>
</gene>
<proteinExistence type="predicted"/>
<reference evidence="4" key="1">
    <citation type="submission" date="2016-10" db="EMBL/GenBank/DDBJ databases">
        <authorList>
            <person name="Varghese N."/>
            <person name="Submissions S."/>
        </authorList>
    </citation>
    <scope>NUCLEOTIDE SEQUENCE [LARGE SCALE GENOMIC DNA]</scope>
    <source>
        <strain evidence="4">DSM 44268</strain>
    </source>
</reference>
<organism evidence="3 4">
    <name type="scientific">Blastococcus aurantiacus</name>
    <dbReference type="NCBI Taxonomy" id="1550231"/>
    <lineage>
        <taxon>Bacteria</taxon>
        <taxon>Bacillati</taxon>
        <taxon>Actinomycetota</taxon>
        <taxon>Actinomycetes</taxon>
        <taxon>Geodermatophilales</taxon>
        <taxon>Geodermatophilaceae</taxon>
        <taxon>Blastococcus</taxon>
    </lineage>
</organism>
<evidence type="ECO:0000313" key="4">
    <source>
        <dbReference type="Proteomes" id="UP000199406"/>
    </source>
</evidence>
<protein>
    <recommendedName>
        <fullName evidence="5">Htaa protein</fullName>
    </recommendedName>
</protein>
<feature type="signal peptide" evidence="2">
    <location>
        <begin position="1"/>
        <end position="25"/>
    </location>
</feature>
<dbReference type="RefSeq" id="WP_091763996.1">
    <property type="nucleotide sequence ID" value="NZ_FNBT01000001.1"/>
</dbReference>
<keyword evidence="4" id="KW-1185">Reference proteome</keyword>